<keyword evidence="1" id="KW-0812">Transmembrane</keyword>
<dbReference type="AlphaFoldDB" id="A0A9K3DAS5"/>
<evidence type="ECO:0000313" key="3">
    <source>
        <dbReference type="Proteomes" id="UP000265618"/>
    </source>
</evidence>
<organism evidence="2 3">
    <name type="scientific">Kipferlia bialata</name>
    <dbReference type="NCBI Taxonomy" id="797122"/>
    <lineage>
        <taxon>Eukaryota</taxon>
        <taxon>Metamonada</taxon>
        <taxon>Carpediemonas-like organisms</taxon>
        <taxon>Kipferlia</taxon>
    </lineage>
</organism>
<proteinExistence type="predicted"/>
<dbReference type="Proteomes" id="UP000265618">
    <property type="component" value="Unassembled WGS sequence"/>
</dbReference>
<feature type="transmembrane region" description="Helical" evidence="1">
    <location>
        <begin position="12"/>
        <end position="33"/>
    </location>
</feature>
<keyword evidence="3" id="KW-1185">Reference proteome</keyword>
<sequence>MTVGALYNVVDFLFLGKYTGTVGLAAFSTVIPLEQLVAQSLSLMVGVSLSLSIYIYIYICV</sequence>
<evidence type="ECO:0000256" key="1">
    <source>
        <dbReference type="SAM" id="Phobius"/>
    </source>
</evidence>
<evidence type="ECO:0008006" key="4">
    <source>
        <dbReference type="Google" id="ProtNLM"/>
    </source>
</evidence>
<feature type="non-terminal residue" evidence="2">
    <location>
        <position position="1"/>
    </location>
</feature>
<keyword evidence="1" id="KW-0472">Membrane</keyword>
<dbReference type="EMBL" id="BDIP01007677">
    <property type="protein sequence ID" value="GIQ91417.1"/>
    <property type="molecule type" value="Genomic_DNA"/>
</dbReference>
<name>A0A9K3DAS5_9EUKA</name>
<accession>A0A9K3DAS5</accession>
<comment type="caution">
    <text evidence="2">The sequence shown here is derived from an EMBL/GenBank/DDBJ whole genome shotgun (WGS) entry which is preliminary data.</text>
</comment>
<keyword evidence="1" id="KW-1133">Transmembrane helix</keyword>
<gene>
    <name evidence="2" type="ORF">KIPB_014662</name>
</gene>
<feature type="transmembrane region" description="Helical" evidence="1">
    <location>
        <begin position="40"/>
        <end position="59"/>
    </location>
</feature>
<reference evidence="2 3" key="1">
    <citation type="journal article" date="2018" name="PLoS ONE">
        <title>The draft genome of Kipferlia bialata reveals reductive genome evolution in fornicate parasites.</title>
        <authorList>
            <person name="Tanifuji G."/>
            <person name="Takabayashi S."/>
            <person name="Kume K."/>
            <person name="Takagi M."/>
            <person name="Nakayama T."/>
            <person name="Kamikawa R."/>
            <person name="Inagaki Y."/>
            <person name="Hashimoto T."/>
        </authorList>
    </citation>
    <scope>NUCLEOTIDE SEQUENCE [LARGE SCALE GENOMIC DNA]</scope>
    <source>
        <strain evidence="2">NY0173</strain>
    </source>
</reference>
<protein>
    <recommendedName>
        <fullName evidence="4">Multi antimicrobial extrusion protein</fullName>
    </recommendedName>
</protein>
<evidence type="ECO:0000313" key="2">
    <source>
        <dbReference type="EMBL" id="GIQ91417.1"/>
    </source>
</evidence>